<organism evidence="1 2">
    <name type="scientific">Lichenifustis flavocetrariae</name>
    <dbReference type="NCBI Taxonomy" id="2949735"/>
    <lineage>
        <taxon>Bacteria</taxon>
        <taxon>Pseudomonadati</taxon>
        <taxon>Pseudomonadota</taxon>
        <taxon>Alphaproteobacteria</taxon>
        <taxon>Hyphomicrobiales</taxon>
        <taxon>Lichenihabitantaceae</taxon>
        <taxon>Lichenifustis</taxon>
    </lineage>
</organism>
<dbReference type="RefSeq" id="WP_282587375.1">
    <property type="nucleotide sequence ID" value="NZ_JAMOIM010000020.1"/>
</dbReference>
<sequence length="132" mass="13532">MSTSPNLQLPFLDANQNQKHVTHNAALSILDALVNCNVVSTVLTSPPTGPGDGQCWIVGAGATGAWAGKDLQLAAWQDGAWSFFVPKTGFTAFSDDRAALLAWTGATWAPAVPATGGASSAATSFVQALIFG</sequence>
<keyword evidence="2" id="KW-1185">Reference proteome</keyword>
<dbReference type="EMBL" id="JAMOIM010000020">
    <property type="protein sequence ID" value="MCW6510996.1"/>
    <property type="molecule type" value="Genomic_DNA"/>
</dbReference>
<accession>A0AA42CM00</accession>
<dbReference type="Pfam" id="PF10983">
    <property type="entry name" value="DUF2793"/>
    <property type="match status" value="1"/>
</dbReference>
<dbReference type="InterPro" id="IPR021251">
    <property type="entry name" value="DUF2793"/>
</dbReference>
<evidence type="ECO:0000313" key="1">
    <source>
        <dbReference type="EMBL" id="MCW6510996.1"/>
    </source>
</evidence>
<name>A0AA42CM00_9HYPH</name>
<protein>
    <submittedName>
        <fullName evidence="1">DUF2793 domain-containing protein</fullName>
    </submittedName>
</protein>
<dbReference type="Proteomes" id="UP001165667">
    <property type="component" value="Unassembled WGS sequence"/>
</dbReference>
<comment type="caution">
    <text evidence="1">The sequence shown here is derived from an EMBL/GenBank/DDBJ whole genome shotgun (WGS) entry which is preliminary data.</text>
</comment>
<dbReference type="AlphaFoldDB" id="A0AA42CM00"/>
<gene>
    <name evidence="1" type="ORF">M8523_23605</name>
</gene>
<reference evidence="1" key="1">
    <citation type="submission" date="2022-05" db="EMBL/GenBank/DDBJ databases">
        <authorList>
            <person name="Pankratov T."/>
        </authorList>
    </citation>
    <scope>NUCLEOTIDE SEQUENCE</scope>
    <source>
        <strain evidence="1">BP6-180914</strain>
    </source>
</reference>
<evidence type="ECO:0000313" key="2">
    <source>
        <dbReference type="Proteomes" id="UP001165667"/>
    </source>
</evidence>
<proteinExistence type="predicted"/>